<proteinExistence type="predicted"/>
<evidence type="ECO:0000313" key="2">
    <source>
        <dbReference type="Proteomes" id="UP000324701"/>
    </source>
</evidence>
<comment type="caution">
    <text evidence="1">The sequence shown here is derived from an EMBL/GenBank/DDBJ whole genome shotgun (WGS) entry which is preliminary data.</text>
</comment>
<dbReference type="Proteomes" id="UP000324701">
    <property type="component" value="Unassembled WGS sequence"/>
</dbReference>
<dbReference type="OrthoDB" id="5298546at2"/>
<organism evidence="1 2">
    <name type="scientific">Mycobacterium simiae</name>
    <name type="common">Mycobacterium habana</name>
    <dbReference type="NCBI Taxonomy" id="1784"/>
    <lineage>
        <taxon>Bacteria</taxon>
        <taxon>Bacillati</taxon>
        <taxon>Actinomycetota</taxon>
        <taxon>Actinomycetes</taxon>
        <taxon>Mycobacteriales</taxon>
        <taxon>Mycobacteriaceae</taxon>
        <taxon>Mycobacterium</taxon>
        <taxon>Mycobacterium simiae complex</taxon>
    </lineage>
</organism>
<gene>
    <name evidence="1" type="ORF">F0Q45_24855</name>
</gene>
<keyword evidence="2" id="KW-1185">Reference proteome</keyword>
<protein>
    <submittedName>
        <fullName evidence="1">Uncharacterized protein</fullName>
    </submittedName>
</protein>
<dbReference type="RefSeq" id="WP_149656420.1">
    <property type="nucleotide sequence ID" value="NZ_VTZN01000289.1"/>
</dbReference>
<accession>A0A5B1B7U5</accession>
<dbReference type="EMBL" id="VTZN01000289">
    <property type="protein sequence ID" value="KAA1244558.1"/>
    <property type="molecule type" value="Genomic_DNA"/>
</dbReference>
<dbReference type="AlphaFoldDB" id="A0A5B1B7U5"/>
<reference evidence="1 2" key="1">
    <citation type="submission" date="2019-09" db="EMBL/GenBank/DDBJ databases">
        <title>Report of infection by Mycobacterium simiae a patient suffering from pulmonary tuberculosis.</title>
        <authorList>
            <person name="Mohanty P.S."/>
            <person name="Bansal A.K."/>
            <person name="Singh H."/>
            <person name="Sharma S."/>
            <person name="Patil S.A."/>
            <person name="Upadhaya P."/>
            <person name="Singh P.K."/>
            <person name="Kumar D."/>
            <person name="Kumar S."/>
            <person name="Singh R.K."/>
            <person name="Chaudhary B."/>
        </authorList>
    </citation>
    <scope>NUCLEOTIDE SEQUENCE [LARGE SCALE GENOMIC DNA]</scope>
    <source>
        <strain evidence="1 2">JAL-560-SIM</strain>
    </source>
</reference>
<sequence>MSDALRRWNDAHPGEAVLDGQVLTQPWPATNGSAGVCDSQAALRGSSSPTALQCRMSTARRLVSRLMQLQNPNCLVDRVTPRMPLPLQLLRTIMFHPTVQPDEFRETARLLRATRYPQSRKFVGRIVPYPGTSLYQTYSDAGWSCG</sequence>
<evidence type="ECO:0000313" key="1">
    <source>
        <dbReference type="EMBL" id="KAA1244558.1"/>
    </source>
</evidence>
<name>A0A5B1B7U5_MYCSI</name>